<dbReference type="AlphaFoldDB" id="A0ABD6BAU7"/>
<sequence length="56" mass="5937">MTSAVGLWVLLPLKAVAIGLLYGLYRASPRAWRIGVPIGLVLVGSGLVAWNVSVVY</sequence>
<keyword evidence="1" id="KW-0472">Membrane</keyword>
<reference evidence="2 3" key="1">
    <citation type="journal article" date="2019" name="Int. J. Syst. Evol. Microbiol.">
        <title>The Global Catalogue of Microorganisms (GCM) 10K type strain sequencing project: providing services to taxonomists for standard genome sequencing and annotation.</title>
        <authorList>
            <consortium name="The Broad Institute Genomics Platform"/>
            <consortium name="The Broad Institute Genome Sequencing Center for Infectious Disease"/>
            <person name="Wu L."/>
            <person name="Ma J."/>
        </authorList>
    </citation>
    <scope>NUCLEOTIDE SEQUENCE [LARGE SCALE GENOMIC DNA]</scope>
    <source>
        <strain evidence="2 3">CGMCC 1.12285</strain>
    </source>
</reference>
<protein>
    <submittedName>
        <fullName evidence="2">Uncharacterized protein</fullName>
    </submittedName>
</protein>
<keyword evidence="1" id="KW-1133">Transmembrane helix</keyword>
<feature type="transmembrane region" description="Helical" evidence="1">
    <location>
        <begin position="6"/>
        <end position="25"/>
    </location>
</feature>
<keyword evidence="3" id="KW-1185">Reference proteome</keyword>
<proteinExistence type="predicted"/>
<name>A0ABD6BAU7_9EURY</name>
<dbReference type="RefSeq" id="WP_160290119.1">
    <property type="nucleotide sequence ID" value="NZ_JBHUDH010000205.1"/>
</dbReference>
<keyword evidence="1" id="KW-0812">Transmembrane</keyword>
<comment type="caution">
    <text evidence="2">The sequence shown here is derived from an EMBL/GenBank/DDBJ whole genome shotgun (WGS) entry which is preliminary data.</text>
</comment>
<accession>A0ABD6BAU7</accession>
<gene>
    <name evidence="2" type="ORF">ACFR9S_14530</name>
</gene>
<feature type="transmembrane region" description="Helical" evidence="1">
    <location>
        <begin position="32"/>
        <end position="52"/>
    </location>
</feature>
<dbReference type="Proteomes" id="UP001597111">
    <property type="component" value="Unassembled WGS sequence"/>
</dbReference>
<dbReference type="EMBL" id="JBHUDH010000205">
    <property type="protein sequence ID" value="MFD1527499.1"/>
    <property type="molecule type" value="Genomic_DNA"/>
</dbReference>
<evidence type="ECO:0000256" key="1">
    <source>
        <dbReference type="SAM" id="Phobius"/>
    </source>
</evidence>
<evidence type="ECO:0000313" key="3">
    <source>
        <dbReference type="Proteomes" id="UP001597111"/>
    </source>
</evidence>
<organism evidence="2 3">
    <name type="scientific">Halolamina salina</name>
    <dbReference type="NCBI Taxonomy" id="1220023"/>
    <lineage>
        <taxon>Archaea</taxon>
        <taxon>Methanobacteriati</taxon>
        <taxon>Methanobacteriota</taxon>
        <taxon>Stenosarchaea group</taxon>
        <taxon>Halobacteria</taxon>
        <taxon>Halobacteriales</taxon>
        <taxon>Haloferacaceae</taxon>
    </lineage>
</organism>
<evidence type="ECO:0000313" key="2">
    <source>
        <dbReference type="EMBL" id="MFD1527499.1"/>
    </source>
</evidence>